<gene>
    <name evidence="1" type="ORF">QJS10_CPA02g01124</name>
</gene>
<dbReference type="EMBL" id="JAUJYO010000002">
    <property type="protein sequence ID" value="KAK1323231.1"/>
    <property type="molecule type" value="Genomic_DNA"/>
</dbReference>
<keyword evidence="2" id="KW-1185">Reference proteome</keyword>
<comment type="caution">
    <text evidence="1">The sequence shown here is derived from an EMBL/GenBank/DDBJ whole genome shotgun (WGS) entry which is preliminary data.</text>
</comment>
<organism evidence="1 2">
    <name type="scientific">Acorus calamus</name>
    <name type="common">Sweet flag</name>
    <dbReference type="NCBI Taxonomy" id="4465"/>
    <lineage>
        <taxon>Eukaryota</taxon>
        <taxon>Viridiplantae</taxon>
        <taxon>Streptophyta</taxon>
        <taxon>Embryophyta</taxon>
        <taxon>Tracheophyta</taxon>
        <taxon>Spermatophyta</taxon>
        <taxon>Magnoliopsida</taxon>
        <taxon>Liliopsida</taxon>
        <taxon>Acoraceae</taxon>
        <taxon>Acorus</taxon>
    </lineage>
</organism>
<sequence length="128" mass="13959">MKMELVDRQTIAEIGEGVLDEWEYKGARGAAGGILICWNSTRWRVVEKLEGLPAGPHRLLAVRFFFISRRSLWKAGYRDDVMEDSVLSSTWALTIGCRGPSVPSMGPCIRGTSGAGGVASSGDHHRVV</sequence>
<dbReference type="Proteomes" id="UP001180020">
    <property type="component" value="Unassembled WGS sequence"/>
</dbReference>
<reference evidence="1" key="2">
    <citation type="submission" date="2023-06" db="EMBL/GenBank/DDBJ databases">
        <authorList>
            <person name="Ma L."/>
            <person name="Liu K.-W."/>
            <person name="Li Z."/>
            <person name="Hsiao Y.-Y."/>
            <person name="Qi Y."/>
            <person name="Fu T."/>
            <person name="Tang G."/>
            <person name="Zhang D."/>
            <person name="Sun W.-H."/>
            <person name="Liu D.-K."/>
            <person name="Li Y."/>
            <person name="Chen G.-Z."/>
            <person name="Liu X.-D."/>
            <person name="Liao X.-Y."/>
            <person name="Jiang Y.-T."/>
            <person name="Yu X."/>
            <person name="Hao Y."/>
            <person name="Huang J."/>
            <person name="Zhao X.-W."/>
            <person name="Ke S."/>
            <person name="Chen Y.-Y."/>
            <person name="Wu W.-L."/>
            <person name="Hsu J.-L."/>
            <person name="Lin Y.-F."/>
            <person name="Huang M.-D."/>
            <person name="Li C.-Y."/>
            <person name="Huang L."/>
            <person name="Wang Z.-W."/>
            <person name="Zhao X."/>
            <person name="Zhong W.-Y."/>
            <person name="Peng D.-H."/>
            <person name="Ahmad S."/>
            <person name="Lan S."/>
            <person name="Zhang J.-S."/>
            <person name="Tsai W.-C."/>
            <person name="Van De Peer Y."/>
            <person name="Liu Z.-J."/>
        </authorList>
    </citation>
    <scope>NUCLEOTIDE SEQUENCE</scope>
    <source>
        <strain evidence="1">CP</strain>
        <tissue evidence="1">Leaves</tissue>
    </source>
</reference>
<accession>A0AAV9FBI3</accession>
<name>A0AAV9FBI3_ACOCL</name>
<protein>
    <submittedName>
        <fullName evidence="1">Uncharacterized protein</fullName>
    </submittedName>
</protein>
<proteinExistence type="predicted"/>
<reference evidence="1" key="1">
    <citation type="journal article" date="2023" name="Nat. Commun.">
        <title>Diploid and tetraploid genomes of Acorus and the evolution of monocots.</title>
        <authorList>
            <person name="Ma L."/>
            <person name="Liu K.W."/>
            <person name="Li Z."/>
            <person name="Hsiao Y.Y."/>
            <person name="Qi Y."/>
            <person name="Fu T."/>
            <person name="Tang G.D."/>
            <person name="Zhang D."/>
            <person name="Sun W.H."/>
            <person name="Liu D.K."/>
            <person name="Li Y."/>
            <person name="Chen G.Z."/>
            <person name="Liu X.D."/>
            <person name="Liao X.Y."/>
            <person name="Jiang Y.T."/>
            <person name="Yu X."/>
            <person name="Hao Y."/>
            <person name="Huang J."/>
            <person name="Zhao X.W."/>
            <person name="Ke S."/>
            <person name="Chen Y.Y."/>
            <person name="Wu W.L."/>
            <person name="Hsu J.L."/>
            <person name="Lin Y.F."/>
            <person name="Huang M.D."/>
            <person name="Li C.Y."/>
            <person name="Huang L."/>
            <person name="Wang Z.W."/>
            <person name="Zhao X."/>
            <person name="Zhong W.Y."/>
            <person name="Peng D.H."/>
            <person name="Ahmad S."/>
            <person name="Lan S."/>
            <person name="Zhang J.S."/>
            <person name="Tsai W.C."/>
            <person name="Van de Peer Y."/>
            <person name="Liu Z.J."/>
        </authorList>
    </citation>
    <scope>NUCLEOTIDE SEQUENCE</scope>
    <source>
        <strain evidence="1">CP</strain>
    </source>
</reference>
<dbReference type="AlphaFoldDB" id="A0AAV9FBI3"/>
<evidence type="ECO:0000313" key="2">
    <source>
        <dbReference type="Proteomes" id="UP001180020"/>
    </source>
</evidence>
<evidence type="ECO:0000313" key="1">
    <source>
        <dbReference type="EMBL" id="KAK1323231.1"/>
    </source>
</evidence>